<gene>
    <name evidence="2" type="ORF">G9H71_02965</name>
</gene>
<protein>
    <submittedName>
        <fullName evidence="2">DUF2470 domain-containing protein</fullName>
    </submittedName>
</protein>
<sequence length="104" mass="11332">MSQASPNPFSHDVVAAVTRHMNEDHTEDSLLIVRHLGGQPDASAATMTGLDADQAVFTARVGGQEVGVAIPWSRQLTERRQVREEVVRMYEQACAAAGIEPRPH</sequence>
<dbReference type="EMBL" id="JAANNP010000001">
    <property type="protein sequence ID" value="NHC12740.1"/>
    <property type="molecule type" value="Genomic_DNA"/>
</dbReference>
<name>A0ABX0GSS1_9ACTN</name>
<feature type="domain" description="DUF2470" evidence="1">
    <location>
        <begin position="16"/>
        <end position="89"/>
    </location>
</feature>
<evidence type="ECO:0000313" key="2">
    <source>
        <dbReference type="EMBL" id="NHC12740.1"/>
    </source>
</evidence>
<dbReference type="Proteomes" id="UP000800981">
    <property type="component" value="Unassembled WGS sequence"/>
</dbReference>
<dbReference type="Pfam" id="PF10615">
    <property type="entry name" value="DUF2470"/>
    <property type="match status" value="1"/>
</dbReference>
<comment type="caution">
    <text evidence="2">The sequence shown here is derived from an EMBL/GenBank/DDBJ whole genome shotgun (WGS) entry which is preliminary data.</text>
</comment>
<evidence type="ECO:0000259" key="1">
    <source>
        <dbReference type="Pfam" id="PF10615"/>
    </source>
</evidence>
<dbReference type="Gene3D" id="3.20.180.10">
    <property type="entry name" value="PNP-oxidase-like"/>
    <property type="match status" value="1"/>
</dbReference>
<proteinExistence type="predicted"/>
<keyword evidence="3" id="KW-1185">Reference proteome</keyword>
<dbReference type="InterPro" id="IPR019595">
    <property type="entry name" value="DUF2470"/>
</dbReference>
<organism evidence="2 3">
    <name type="scientific">Motilibacter deserti</name>
    <dbReference type="NCBI Taxonomy" id="2714956"/>
    <lineage>
        <taxon>Bacteria</taxon>
        <taxon>Bacillati</taxon>
        <taxon>Actinomycetota</taxon>
        <taxon>Actinomycetes</taxon>
        <taxon>Motilibacterales</taxon>
        <taxon>Motilibacteraceae</taxon>
        <taxon>Motilibacter</taxon>
    </lineage>
</organism>
<accession>A0ABX0GSS1</accession>
<dbReference type="InterPro" id="IPR037119">
    <property type="entry name" value="Haem_oxidase_HugZ-like_sf"/>
</dbReference>
<reference evidence="2 3" key="1">
    <citation type="submission" date="2020-03" db="EMBL/GenBank/DDBJ databases">
        <title>Two novel Motilibacter sp.</title>
        <authorList>
            <person name="Liu S."/>
        </authorList>
    </citation>
    <scope>NUCLEOTIDE SEQUENCE [LARGE SCALE GENOMIC DNA]</scope>
    <source>
        <strain evidence="2 3">E257</strain>
    </source>
</reference>
<evidence type="ECO:0000313" key="3">
    <source>
        <dbReference type="Proteomes" id="UP000800981"/>
    </source>
</evidence>
<dbReference type="RefSeq" id="WP_166277586.1">
    <property type="nucleotide sequence ID" value="NZ_JAANNP010000001.1"/>
</dbReference>